<keyword evidence="2" id="KW-1185">Reference proteome</keyword>
<proteinExistence type="predicted"/>
<evidence type="ECO:0000313" key="1">
    <source>
        <dbReference type="EMBL" id="WOL12316.1"/>
    </source>
</evidence>
<reference evidence="1 2" key="1">
    <citation type="submission" date="2023-10" db="EMBL/GenBank/DDBJ databases">
        <title>Chromosome-scale genome assembly provides insights into flower coloration mechanisms of Canna indica.</title>
        <authorList>
            <person name="Li C."/>
        </authorList>
    </citation>
    <scope>NUCLEOTIDE SEQUENCE [LARGE SCALE GENOMIC DNA]</scope>
    <source>
        <tissue evidence="1">Flower</tissue>
    </source>
</reference>
<sequence>MMRSQIERMVWRVKLMLKRKKGYEKIDKTESMRVEMNSRRAQKLIAKKLKLADSIHGRCCSQKNYSTL</sequence>
<name>A0AAQ3QKD7_9LILI</name>
<organism evidence="1 2">
    <name type="scientific">Canna indica</name>
    <name type="common">Indian-shot</name>
    <dbReference type="NCBI Taxonomy" id="4628"/>
    <lineage>
        <taxon>Eukaryota</taxon>
        <taxon>Viridiplantae</taxon>
        <taxon>Streptophyta</taxon>
        <taxon>Embryophyta</taxon>
        <taxon>Tracheophyta</taxon>
        <taxon>Spermatophyta</taxon>
        <taxon>Magnoliopsida</taxon>
        <taxon>Liliopsida</taxon>
        <taxon>Zingiberales</taxon>
        <taxon>Cannaceae</taxon>
        <taxon>Canna</taxon>
    </lineage>
</organism>
<protein>
    <submittedName>
        <fullName evidence="1">Uncharacterized protein</fullName>
    </submittedName>
</protein>
<dbReference type="AlphaFoldDB" id="A0AAQ3QKD7"/>
<dbReference type="Proteomes" id="UP001327560">
    <property type="component" value="Chromosome 6"/>
</dbReference>
<dbReference type="PANTHER" id="PTHR34563:SF6">
    <property type="entry name" value="OS08G0416800 PROTEIN"/>
    <property type="match status" value="1"/>
</dbReference>
<dbReference type="EMBL" id="CP136895">
    <property type="protein sequence ID" value="WOL12316.1"/>
    <property type="molecule type" value="Genomic_DNA"/>
</dbReference>
<dbReference type="PANTHER" id="PTHR34563">
    <property type="entry name" value="BNACNNG33880D PROTEIN"/>
    <property type="match status" value="1"/>
</dbReference>
<gene>
    <name evidence="1" type="ORF">Cni_G21082</name>
</gene>
<evidence type="ECO:0000313" key="2">
    <source>
        <dbReference type="Proteomes" id="UP001327560"/>
    </source>
</evidence>
<accession>A0AAQ3QKD7</accession>